<dbReference type="InterPro" id="IPR021858">
    <property type="entry name" value="Fun_TF"/>
</dbReference>
<proteinExistence type="predicted"/>
<gene>
    <name evidence="1" type="ORF">B0A49_05191</name>
</gene>
<reference evidence="1 2" key="1">
    <citation type="submission" date="2017-03" db="EMBL/GenBank/DDBJ databases">
        <title>Genomes of endolithic fungi from Antarctica.</title>
        <authorList>
            <person name="Coleine C."/>
            <person name="Masonjones S."/>
            <person name="Stajich J.E."/>
        </authorList>
    </citation>
    <scope>NUCLEOTIDE SEQUENCE [LARGE SCALE GENOMIC DNA]</scope>
    <source>
        <strain evidence="1 2">CCFEE 5187</strain>
    </source>
</reference>
<evidence type="ECO:0000313" key="2">
    <source>
        <dbReference type="Proteomes" id="UP000308768"/>
    </source>
</evidence>
<dbReference type="STRING" id="331657.A0A4U0X445"/>
<comment type="caution">
    <text evidence="1">The sequence shown here is derived from an EMBL/GenBank/DDBJ whole genome shotgun (WGS) entry which is preliminary data.</text>
</comment>
<dbReference type="OrthoDB" id="2991872at2759"/>
<name>A0A4U0X445_9PEZI</name>
<organism evidence="1 2">
    <name type="scientific">Cryomyces minteri</name>
    <dbReference type="NCBI Taxonomy" id="331657"/>
    <lineage>
        <taxon>Eukaryota</taxon>
        <taxon>Fungi</taxon>
        <taxon>Dikarya</taxon>
        <taxon>Ascomycota</taxon>
        <taxon>Pezizomycotina</taxon>
        <taxon>Dothideomycetes</taxon>
        <taxon>Dothideomycetes incertae sedis</taxon>
        <taxon>Cryomyces</taxon>
    </lineage>
</organism>
<dbReference type="PANTHER" id="PTHR38791:SF5">
    <property type="entry name" value="TRANSCRIPTION FACTOR DBAG-RELATED"/>
    <property type="match status" value="1"/>
</dbReference>
<protein>
    <submittedName>
        <fullName evidence="1">Uncharacterized protein</fullName>
    </submittedName>
</protein>
<evidence type="ECO:0000313" key="1">
    <source>
        <dbReference type="EMBL" id="TKA71162.1"/>
    </source>
</evidence>
<dbReference type="InterPro" id="IPR053175">
    <property type="entry name" value="DHMBA_Reg_Transcription_Factor"/>
</dbReference>
<keyword evidence="2" id="KW-1185">Reference proteome</keyword>
<sequence length="360" mass="40414">MAGMSNLKRAPRMMLAARHKQTSILHILNATLQDPEGPKKDSTLMAIMLLGTFETITCSSPQSIKSWANHVNGATAIVRLRGREQLQTKVGNHMFVYLRTQIVIDCLQRRLVVPPTILEWSEVALESGSPDDLLEYDLFRIVAKLCSLRSIEMDQASQTDGKSVIMTLAHSIDADLQGWVEQLPLEYAYSIRTCRSSNAVLSESGQYQVYPNVWTLIVWNTYRSARLLTNEILKKWLPCYSTQTSSFHTMQHRRCEILHAEISSDICASAPYYLGVGNSAGQNPRAAAGSSLIWPLYLAAVTDRAPFATRAWVITQLDKIGETMGIRQATSLANVLKTKYEVTVWDRPKSYAIDAEEDDW</sequence>
<dbReference type="AlphaFoldDB" id="A0A4U0X445"/>
<dbReference type="Proteomes" id="UP000308768">
    <property type="component" value="Unassembled WGS sequence"/>
</dbReference>
<dbReference type="PANTHER" id="PTHR38791">
    <property type="entry name" value="ZN(II)2CYS6 TRANSCRIPTION FACTOR (EUROFUNG)-RELATED-RELATED"/>
    <property type="match status" value="1"/>
</dbReference>
<accession>A0A4U0X445</accession>
<dbReference type="EMBL" id="NAJN01000589">
    <property type="protein sequence ID" value="TKA71162.1"/>
    <property type="molecule type" value="Genomic_DNA"/>
</dbReference>
<dbReference type="Pfam" id="PF11951">
    <property type="entry name" value="Fungal_trans_2"/>
    <property type="match status" value="1"/>
</dbReference>